<dbReference type="CDD" id="cd14014">
    <property type="entry name" value="STKc_PknB_like"/>
    <property type="match status" value="1"/>
</dbReference>
<evidence type="ECO:0000256" key="2">
    <source>
        <dbReference type="ARBA" id="ARBA00022741"/>
    </source>
</evidence>
<reference evidence="8 9" key="1">
    <citation type="journal article" date="2013" name="Mar. Genomics">
        <title>Expression of sulfatases in Rhodopirellula baltica and the diversity of sulfatases in the genus Rhodopirellula.</title>
        <authorList>
            <person name="Wegner C.E."/>
            <person name="Richter-Heitmann T."/>
            <person name="Klindworth A."/>
            <person name="Klockow C."/>
            <person name="Richter M."/>
            <person name="Achstetter T."/>
            <person name="Glockner F.O."/>
            <person name="Harder J."/>
        </authorList>
    </citation>
    <scope>NUCLEOTIDE SEQUENCE [LARGE SCALE GENOMIC DNA]</scope>
    <source>
        <strain evidence="8 9">SM41</strain>
    </source>
</reference>
<dbReference type="Proteomes" id="UP000011885">
    <property type="component" value="Unassembled WGS sequence"/>
</dbReference>
<keyword evidence="6" id="KW-1133">Transmembrane helix</keyword>
<dbReference type="PROSITE" id="PS50011">
    <property type="entry name" value="PROTEIN_KINASE_DOM"/>
    <property type="match status" value="1"/>
</dbReference>
<keyword evidence="2" id="KW-0547">Nucleotide-binding</keyword>
<organism evidence="8 9">
    <name type="scientific">Rhodopirellula sallentina SM41</name>
    <dbReference type="NCBI Taxonomy" id="1263870"/>
    <lineage>
        <taxon>Bacteria</taxon>
        <taxon>Pseudomonadati</taxon>
        <taxon>Planctomycetota</taxon>
        <taxon>Planctomycetia</taxon>
        <taxon>Pirellulales</taxon>
        <taxon>Pirellulaceae</taxon>
        <taxon>Rhodopirellula</taxon>
    </lineage>
</organism>
<dbReference type="GO" id="GO:0005524">
    <property type="term" value="F:ATP binding"/>
    <property type="evidence" value="ECO:0007669"/>
    <property type="project" value="UniProtKB-KW"/>
</dbReference>
<keyword evidence="4" id="KW-0067">ATP-binding</keyword>
<gene>
    <name evidence="8" type="ORF">RSSM_05159</name>
</gene>
<keyword evidence="5" id="KW-0175">Coiled coil</keyword>
<dbReference type="InterPro" id="IPR032675">
    <property type="entry name" value="LRR_dom_sf"/>
</dbReference>
<keyword evidence="6" id="KW-0472">Membrane</keyword>
<keyword evidence="3 8" id="KW-0418">Kinase</keyword>
<dbReference type="InterPro" id="IPR008271">
    <property type="entry name" value="Ser/Thr_kinase_AS"/>
</dbReference>
<proteinExistence type="predicted"/>
<feature type="domain" description="Protein kinase" evidence="7">
    <location>
        <begin position="51"/>
        <end position="313"/>
    </location>
</feature>
<dbReference type="SMART" id="SM00220">
    <property type="entry name" value="S_TKc"/>
    <property type="match status" value="1"/>
</dbReference>
<dbReference type="SUPFAM" id="SSF52047">
    <property type="entry name" value="RNI-like"/>
    <property type="match status" value="1"/>
</dbReference>
<evidence type="ECO:0000256" key="1">
    <source>
        <dbReference type="ARBA" id="ARBA00022679"/>
    </source>
</evidence>
<dbReference type="EC" id="2.7.-.-" evidence="8"/>
<dbReference type="InterPro" id="IPR000719">
    <property type="entry name" value="Prot_kinase_dom"/>
</dbReference>
<dbReference type="PROSITE" id="PS00108">
    <property type="entry name" value="PROTEIN_KINASE_ST"/>
    <property type="match status" value="1"/>
</dbReference>
<dbReference type="InterPro" id="IPR011009">
    <property type="entry name" value="Kinase-like_dom_sf"/>
</dbReference>
<dbReference type="PANTHER" id="PTHR43289:SF6">
    <property type="entry name" value="SERINE_THREONINE-PROTEIN KINASE NEKL-3"/>
    <property type="match status" value="1"/>
</dbReference>
<evidence type="ECO:0000256" key="3">
    <source>
        <dbReference type="ARBA" id="ARBA00022777"/>
    </source>
</evidence>
<feature type="coiled-coil region" evidence="5">
    <location>
        <begin position="389"/>
        <end position="448"/>
    </location>
</feature>
<dbReference type="PATRIC" id="fig|1263870.3.peg.5457"/>
<dbReference type="Gene3D" id="3.80.10.10">
    <property type="entry name" value="Ribonuclease Inhibitor"/>
    <property type="match status" value="1"/>
</dbReference>
<dbReference type="PANTHER" id="PTHR43289">
    <property type="entry name" value="MITOGEN-ACTIVATED PROTEIN KINASE KINASE KINASE 20-RELATED"/>
    <property type="match status" value="1"/>
</dbReference>
<comment type="caution">
    <text evidence="8">The sequence shown here is derived from an EMBL/GenBank/DDBJ whole genome shotgun (WGS) entry which is preliminary data.</text>
</comment>
<name>M5TW24_9BACT</name>
<dbReference type="Gene3D" id="1.10.510.10">
    <property type="entry name" value="Transferase(Phosphotransferase) domain 1"/>
    <property type="match status" value="1"/>
</dbReference>
<dbReference type="EMBL" id="ANOH01000357">
    <property type="protein sequence ID" value="EMI53412.1"/>
    <property type="molecule type" value="Genomic_DNA"/>
</dbReference>
<evidence type="ECO:0000313" key="9">
    <source>
        <dbReference type="Proteomes" id="UP000011885"/>
    </source>
</evidence>
<dbReference type="Pfam" id="PF00069">
    <property type="entry name" value="Pkinase"/>
    <property type="match status" value="1"/>
</dbReference>
<dbReference type="AlphaFoldDB" id="M5TW24"/>
<evidence type="ECO:0000259" key="7">
    <source>
        <dbReference type="PROSITE" id="PS50011"/>
    </source>
</evidence>
<dbReference type="SUPFAM" id="SSF56112">
    <property type="entry name" value="Protein kinase-like (PK-like)"/>
    <property type="match status" value="1"/>
</dbReference>
<evidence type="ECO:0000256" key="6">
    <source>
        <dbReference type="SAM" id="Phobius"/>
    </source>
</evidence>
<sequence length="713" mass="81055">MPRDEALKRIKPILNDLFEQADPAQAAGQKIESDDDICPLYCAISRIENRYQNPELIGRGGMKEVYRVYDARATRHVAMAKPLPEFNSDQFDAFLREAHLTARLDHPNIIDMFDMDLDEQGRPFFTMQLKQGRSLRAVINLLRSGEGETAYSLRDRLEIFSRVCDAIAYAHSRQVLHLDIKPENVFVGEFGEVKVCDWGMGVVMSQTEGQSPSTVLLDPDLYGSLLESAKGTPIYMAPEQKEKRRHKTPQMDIYALGCLLHELLTFELPVRVRSGNSKIGLALAATIAKATAHDPADRYQTVEDLRQDIARFLAGYSVSVEQAGLRREAALFYRRHREACAITLGLLTVLSLCVFFFVMQLRESRADALDAMAAAVAARGHSQEAQLRAENAQERTKRALISAEEAQSRAEEAQTRAEQAQSRAEESLAKYLAEKAESERRRDRQVSEAVLHAELLTDIAFLRDETLPLAFQHTNQHLDSILSFNPPPQSHAWTQKYWLHFLTQDFESALQLVRDGKIIQPDLVRLARKYQPHVGPNGRLDTDHFIQLVRDLSRNEPWRAPLAEKMLVYDNLTPRPADDQTRLVREWIEINNPECENLQLDFNAETETVRLRSTGVTQLLRTIASTNYQPSRICLLQTLRPRVLDLRGTNIHDLSQLRSLELIELDLRGTPITDLSPLKGNRMLRRLYVSPDQFTESDMEALPKSIEVIVGDE</sequence>
<keyword evidence="1 8" id="KW-0808">Transferase</keyword>
<accession>M5TW24</accession>
<feature type="transmembrane region" description="Helical" evidence="6">
    <location>
        <begin position="339"/>
        <end position="359"/>
    </location>
</feature>
<dbReference type="GO" id="GO:0004674">
    <property type="term" value="F:protein serine/threonine kinase activity"/>
    <property type="evidence" value="ECO:0007669"/>
    <property type="project" value="TreeGrafter"/>
</dbReference>
<keyword evidence="6" id="KW-0812">Transmembrane</keyword>
<evidence type="ECO:0000256" key="4">
    <source>
        <dbReference type="ARBA" id="ARBA00022840"/>
    </source>
</evidence>
<dbReference type="Gene3D" id="3.30.200.20">
    <property type="entry name" value="Phosphorylase Kinase, domain 1"/>
    <property type="match status" value="1"/>
</dbReference>
<keyword evidence="9" id="KW-1185">Reference proteome</keyword>
<protein>
    <submittedName>
        <fullName evidence="8">Serine/threonine-protein kinase</fullName>
        <ecNumber evidence="8">2.7.-.-</ecNumber>
    </submittedName>
</protein>
<evidence type="ECO:0000313" key="8">
    <source>
        <dbReference type="EMBL" id="EMI53412.1"/>
    </source>
</evidence>
<evidence type="ECO:0000256" key="5">
    <source>
        <dbReference type="SAM" id="Coils"/>
    </source>
</evidence>